<keyword evidence="9" id="KW-0902">Two-component regulatory system</keyword>
<keyword evidence="5" id="KW-0547">Nucleotide-binding</keyword>
<dbReference type="RefSeq" id="WP_007200117.1">
    <property type="nucleotide sequence ID" value="NZ_AKKV01000002.1"/>
</dbReference>
<keyword evidence="14" id="KW-1185">Reference proteome</keyword>
<dbReference type="InterPro" id="IPR036890">
    <property type="entry name" value="HATPase_C_sf"/>
</dbReference>
<dbReference type="EC" id="2.7.13.3" evidence="2"/>
<evidence type="ECO:0000256" key="9">
    <source>
        <dbReference type="ARBA" id="ARBA00023012"/>
    </source>
</evidence>
<evidence type="ECO:0000256" key="7">
    <source>
        <dbReference type="ARBA" id="ARBA00022840"/>
    </source>
</evidence>
<dbReference type="Proteomes" id="UP000004080">
    <property type="component" value="Unassembled WGS sequence"/>
</dbReference>
<dbReference type="SMART" id="SM00091">
    <property type="entry name" value="PAS"/>
    <property type="match status" value="3"/>
</dbReference>
<dbReference type="GO" id="GO:0005524">
    <property type="term" value="F:ATP binding"/>
    <property type="evidence" value="ECO:0007669"/>
    <property type="project" value="UniProtKB-KW"/>
</dbReference>
<feature type="domain" description="PAS" evidence="11">
    <location>
        <begin position="110"/>
        <end position="156"/>
    </location>
</feature>
<dbReference type="NCBIfam" id="TIGR00229">
    <property type="entry name" value="sensory_box"/>
    <property type="match status" value="2"/>
</dbReference>
<dbReference type="InterPro" id="IPR004358">
    <property type="entry name" value="Sig_transdc_His_kin-like_C"/>
</dbReference>
<keyword evidence="4" id="KW-0808">Transferase</keyword>
<keyword evidence="8" id="KW-0749">Sporulation</keyword>
<organism evidence="13 14">
    <name type="scientific">Fictibacillus macauensis ZFHKF-1</name>
    <dbReference type="NCBI Taxonomy" id="1196324"/>
    <lineage>
        <taxon>Bacteria</taxon>
        <taxon>Bacillati</taxon>
        <taxon>Bacillota</taxon>
        <taxon>Bacilli</taxon>
        <taxon>Bacillales</taxon>
        <taxon>Fictibacillaceae</taxon>
        <taxon>Fictibacillus</taxon>
    </lineage>
</organism>
<evidence type="ECO:0000256" key="8">
    <source>
        <dbReference type="ARBA" id="ARBA00022969"/>
    </source>
</evidence>
<dbReference type="SMART" id="SM00388">
    <property type="entry name" value="HisKA"/>
    <property type="match status" value="1"/>
</dbReference>
<evidence type="ECO:0000313" key="14">
    <source>
        <dbReference type="Proteomes" id="UP000004080"/>
    </source>
</evidence>
<evidence type="ECO:0000259" key="12">
    <source>
        <dbReference type="PROSITE" id="PS50113"/>
    </source>
</evidence>
<dbReference type="Gene3D" id="1.10.287.130">
    <property type="match status" value="1"/>
</dbReference>
<dbReference type="Pfam" id="PF08447">
    <property type="entry name" value="PAS_3"/>
    <property type="match status" value="1"/>
</dbReference>
<dbReference type="SUPFAM" id="SSF47384">
    <property type="entry name" value="Homodimeric domain of signal transducing histidine kinase"/>
    <property type="match status" value="1"/>
</dbReference>
<dbReference type="CDD" id="cd00130">
    <property type="entry name" value="PAS"/>
    <property type="match status" value="2"/>
</dbReference>
<dbReference type="PROSITE" id="PS50113">
    <property type="entry name" value="PAC"/>
    <property type="match status" value="1"/>
</dbReference>
<dbReference type="CDD" id="cd00075">
    <property type="entry name" value="HATPase"/>
    <property type="match status" value="1"/>
</dbReference>
<name>I8UKZ6_9BACL</name>
<evidence type="ECO:0000256" key="5">
    <source>
        <dbReference type="ARBA" id="ARBA00022741"/>
    </source>
</evidence>
<dbReference type="Pfam" id="PF00512">
    <property type="entry name" value="HisKA"/>
    <property type="match status" value="1"/>
</dbReference>
<evidence type="ECO:0000256" key="6">
    <source>
        <dbReference type="ARBA" id="ARBA00022777"/>
    </source>
</evidence>
<dbReference type="InterPro" id="IPR013655">
    <property type="entry name" value="PAS_fold_3"/>
</dbReference>
<dbReference type="PRINTS" id="PR00344">
    <property type="entry name" value="BCTRLSENSOR"/>
</dbReference>
<dbReference type="Pfam" id="PF08448">
    <property type="entry name" value="PAS_4"/>
    <property type="match status" value="1"/>
</dbReference>
<feature type="domain" description="PAS" evidence="11">
    <location>
        <begin position="240"/>
        <end position="310"/>
    </location>
</feature>
<dbReference type="GO" id="GO:0030435">
    <property type="term" value="P:sporulation resulting in formation of a cellular spore"/>
    <property type="evidence" value="ECO:0007669"/>
    <property type="project" value="UniProtKB-KW"/>
</dbReference>
<keyword evidence="7" id="KW-0067">ATP-binding</keyword>
<evidence type="ECO:0000256" key="4">
    <source>
        <dbReference type="ARBA" id="ARBA00022679"/>
    </source>
</evidence>
<dbReference type="eggNOG" id="COG3852">
    <property type="taxonomic scope" value="Bacteria"/>
</dbReference>
<dbReference type="InterPro" id="IPR000700">
    <property type="entry name" value="PAS-assoc_C"/>
</dbReference>
<dbReference type="PANTHER" id="PTHR43065">
    <property type="entry name" value="SENSOR HISTIDINE KINASE"/>
    <property type="match status" value="1"/>
</dbReference>
<dbReference type="PATRIC" id="fig|1196324.3.peg.5"/>
<dbReference type="GO" id="GO:0000155">
    <property type="term" value="F:phosphorelay sensor kinase activity"/>
    <property type="evidence" value="ECO:0007669"/>
    <property type="project" value="InterPro"/>
</dbReference>
<evidence type="ECO:0000259" key="11">
    <source>
        <dbReference type="PROSITE" id="PS50112"/>
    </source>
</evidence>
<dbReference type="AlphaFoldDB" id="I8UKZ6"/>
<protein>
    <recommendedName>
        <fullName evidence="2">histidine kinase</fullName>
        <ecNumber evidence="2">2.7.13.3</ecNumber>
    </recommendedName>
</protein>
<dbReference type="SMART" id="SM00086">
    <property type="entry name" value="PAC"/>
    <property type="match status" value="1"/>
</dbReference>
<dbReference type="PROSITE" id="PS50109">
    <property type="entry name" value="HIS_KIN"/>
    <property type="match status" value="1"/>
</dbReference>
<proteinExistence type="predicted"/>
<dbReference type="CDD" id="cd00082">
    <property type="entry name" value="HisKA"/>
    <property type="match status" value="1"/>
</dbReference>
<feature type="domain" description="Histidine kinase" evidence="10">
    <location>
        <begin position="379"/>
        <end position="584"/>
    </location>
</feature>
<accession>I8UKZ6</accession>
<dbReference type="Gene3D" id="3.30.565.10">
    <property type="entry name" value="Histidine kinase-like ATPase, C-terminal domain"/>
    <property type="match status" value="1"/>
</dbReference>
<reference evidence="13 14" key="1">
    <citation type="journal article" date="2012" name="J. Bacteriol.">
        <title>Genome of Bacillus macauensis ZFHKF-1, a Long-Chain-Forming Bacterium.</title>
        <authorList>
            <person name="Cai L."/>
            <person name="Zhang T."/>
        </authorList>
    </citation>
    <scope>NUCLEOTIDE SEQUENCE [LARGE SCALE GENOMIC DNA]</scope>
    <source>
        <strain evidence="13 14">ZFHKF-1</strain>
    </source>
</reference>
<gene>
    <name evidence="13" type="ORF">A374_00030</name>
</gene>
<evidence type="ECO:0000313" key="13">
    <source>
        <dbReference type="EMBL" id="EIT87468.1"/>
    </source>
</evidence>
<keyword evidence="6 13" id="KW-0418">Kinase</keyword>
<evidence type="ECO:0000256" key="2">
    <source>
        <dbReference type="ARBA" id="ARBA00012438"/>
    </source>
</evidence>
<evidence type="ECO:0000256" key="3">
    <source>
        <dbReference type="ARBA" id="ARBA00022553"/>
    </source>
</evidence>
<comment type="catalytic activity">
    <reaction evidence="1">
        <text>ATP + protein L-histidine = ADP + protein N-phospho-L-histidine.</text>
        <dbReference type="EC" id="2.7.13.3"/>
    </reaction>
</comment>
<dbReference type="STRING" id="1196324.A374_00030"/>
<dbReference type="PANTHER" id="PTHR43065:SF34">
    <property type="entry name" value="SPORULATION KINASE A"/>
    <property type="match status" value="1"/>
</dbReference>
<dbReference type="FunFam" id="1.10.287.130:FF:000040">
    <property type="entry name" value="PAS domain-containing sensor histidine kinase"/>
    <property type="match status" value="1"/>
</dbReference>
<dbReference type="InterPro" id="IPR035965">
    <property type="entry name" value="PAS-like_dom_sf"/>
</dbReference>
<dbReference type="OrthoDB" id="9815750at2"/>
<dbReference type="SMART" id="SM00387">
    <property type="entry name" value="HATPase_c"/>
    <property type="match status" value="1"/>
</dbReference>
<dbReference type="SUPFAM" id="SSF55785">
    <property type="entry name" value="PYP-like sensor domain (PAS domain)"/>
    <property type="match status" value="2"/>
</dbReference>
<dbReference type="PROSITE" id="PS50112">
    <property type="entry name" value="PAS"/>
    <property type="match status" value="2"/>
</dbReference>
<keyword evidence="3" id="KW-0597">Phosphoprotein</keyword>
<dbReference type="InterPro" id="IPR001610">
    <property type="entry name" value="PAC"/>
</dbReference>
<evidence type="ECO:0000256" key="1">
    <source>
        <dbReference type="ARBA" id="ARBA00000085"/>
    </source>
</evidence>
<dbReference type="InterPro" id="IPR036097">
    <property type="entry name" value="HisK_dim/P_sf"/>
</dbReference>
<dbReference type="InterPro" id="IPR013656">
    <property type="entry name" value="PAS_4"/>
</dbReference>
<sequence length="584" mass="66236">MGSKIQASPAPFIQHLTDAIVIVSKENETIVETNLAAQKLAAKSEDQLQNLPVSALLPNWDQHYSINHSICSTEGEKMKRIHLTVEDFGRNQEYWFCVLKPSESFEQPVEENLLTTLVNIVPDFIGIKDGKGRFLFANKFAGELFGFSHENVIGKSDFDLGNSLPQYKKMFETCFERDEDVWNGRELKRYHERIPLDNQERIFDVYKIPVFTKHGERKNLLIFGREITSQVASHKKLLESESRYRLLAENSTDMISTHDINGEMLYVSPACMSLLGYHQEELRAYKAFSLFHPDDVRRSLKLHNQLLKGKKVSSFSFRVRNAKGEYCWVESSCRGIVDPKSGNVVEIIAVTRDISQRMEAEEMVRKSDKLSIVGQLAASVAHEIRNPLTALKGFIQLFQTRGVIDHNQKYYEIMFEELNRIEQIITELLILAKPQSKTLETKDIKELIHYVIDLLSRQALVHNIHIVCDIKETLPAISCVENELKQVFINLVKNSIEAMPEGGVIHIAGSKHEDGIEIVIHDQGCGIPPESINKLGEPFYSTKEKGTGLGLMTSYKIIREHQGQISIDSTPGNGTTVRISLPTA</sequence>
<dbReference type="InterPro" id="IPR000014">
    <property type="entry name" value="PAS"/>
</dbReference>
<comment type="caution">
    <text evidence="13">The sequence shown here is derived from an EMBL/GenBank/DDBJ whole genome shotgun (WGS) entry which is preliminary data.</text>
</comment>
<feature type="domain" description="PAC" evidence="12">
    <location>
        <begin position="313"/>
        <end position="366"/>
    </location>
</feature>
<dbReference type="Gene3D" id="3.30.450.20">
    <property type="entry name" value="PAS domain"/>
    <property type="match status" value="2"/>
</dbReference>
<evidence type="ECO:0000259" key="10">
    <source>
        <dbReference type="PROSITE" id="PS50109"/>
    </source>
</evidence>
<dbReference type="InterPro" id="IPR003661">
    <property type="entry name" value="HisK_dim/P_dom"/>
</dbReference>
<dbReference type="InterPro" id="IPR003594">
    <property type="entry name" value="HATPase_dom"/>
</dbReference>
<dbReference type="SUPFAM" id="SSF55874">
    <property type="entry name" value="ATPase domain of HSP90 chaperone/DNA topoisomerase II/histidine kinase"/>
    <property type="match status" value="1"/>
</dbReference>
<dbReference type="EMBL" id="AKKV01000002">
    <property type="protein sequence ID" value="EIT87468.1"/>
    <property type="molecule type" value="Genomic_DNA"/>
</dbReference>
<dbReference type="Pfam" id="PF02518">
    <property type="entry name" value="HATPase_c"/>
    <property type="match status" value="1"/>
</dbReference>
<dbReference type="InterPro" id="IPR005467">
    <property type="entry name" value="His_kinase_dom"/>
</dbReference>